<accession>A0A0B0IN16</accession>
<dbReference type="STRING" id="333138.LQ50_04675"/>
<evidence type="ECO:0000256" key="1">
    <source>
        <dbReference type="SAM" id="Phobius"/>
    </source>
</evidence>
<keyword evidence="1" id="KW-0812">Transmembrane</keyword>
<sequence>MSGIQRTALVLAIIGAINWGLIGFFRFDLVAAIFGGQAAAFSRVIYALVGLAGLYCISILFKPDEELERVPETQR</sequence>
<proteinExistence type="predicted"/>
<feature type="transmembrane region" description="Helical" evidence="1">
    <location>
        <begin position="7"/>
        <end position="34"/>
    </location>
</feature>
<keyword evidence="1" id="KW-1133">Transmembrane helix</keyword>
<reference evidence="2 3" key="1">
    <citation type="submission" date="2014-09" db="EMBL/GenBank/DDBJ databases">
        <title>Genome sequencing and annotation of Bacillus Okhensis strain Kh10-101T.</title>
        <authorList>
            <person name="Prakash J.S."/>
        </authorList>
    </citation>
    <scope>NUCLEOTIDE SEQUENCE [LARGE SCALE GENOMIC DNA]</scope>
    <source>
        <strain evidence="3">Kh10-101T</strain>
    </source>
</reference>
<comment type="caution">
    <text evidence="2">The sequence shown here is derived from an EMBL/GenBank/DDBJ whole genome shotgun (WGS) entry which is preliminary data.</text>
</comment>
<feature type="transmembrane region" description="Helical" evidence="1">
    <location>
        <begin position="40"/>
        <end position="61"/>
    </location>
</feature>
<gene>
    <name evidence="2" type="ORF">LQ50_04675</name>
</gene>
<dbReference type="Proteomes" id="UP000030832">
    <property type="component" value="Unassembled WGS sequence"/>
</dbReference>
<dbReference type="AlphaFoldDB" id="A0A0B0IN16"/>
<dbReference type="InterPro" id="IPR007211">
    <property type="entry name" value="DUF378"/>
</dbReference>
<dbReference type="Pfam" id="PF04070">
    <property type="entry name" value="DUF378"/>
    <property type="match status" value="1"/>
</dbReference>
<dbReference type="eggNOG" id="COG2155">
    <property type="taxonomic scope" value="Bacteria"/>
</dbReference>
<dbReference type="EMBL" id="JRJU01000004">
    <property type="protein sequence ID" value="KHF41071.1"/>
    <property type="molecule type" value="Genomic_DNA"/>
</dbReference>
<dbReference type="RefSeq" id="WP_034626543.1">
    <property type="nucleotide sequence ID" value="NZ_JRJU01000004.1"/>
</dbReference>
<evidence type="ECO:0000313" key="3">
    <source>
        <dbReference type="Proteomes" id="UP000030832"/>
    </source>
</evidence>
<protein>
    <submittedName>
        <fullName evidence="2">Membrane protein</fullName>
    </submittedName>
</protein>
<keyword evidence="1" id="KW-0472">Membrane</keyword>
<name>A0A0B0IN16_9BACI</name>
<evidence type="ECO:0000313" key="2">
    <source>
        <dbReference type="EMBL" id="KHF41071.1"/>
    </source>
</evidence>
<organism evidence="2 3">
    <name type="scientific">Halalkalibacter okhensis</name>
    <dbReference type="NCBI Taxonomy" id="333138"/>
    <lineage>
        <taxon>Bacteria</taxon>
        <taxon>Bacillati</taxon>
        <taxon>Bacillota</taxon>
        <taxon>Bacilli</taxon>
        <taxon>Bacillales</taxon>
        <taxon>Bacillaceae</taxon>
        <taxon>Halalkalibacter</taxon>
    </lineage>
</organism>
<dbReference type="OrthoDB" id="9812136at2"/>
<dbReference type="PANTHER" id="PTHR37304:SF1">
    <property type="entry name" value="MEMBRANE PROTEIN"/>
    <property type="match status" value="1"/>
</dbReference>
<dbReference type="PANTHER" id="PTHR37304">
    <property type="entry name" value="MEMBRANE PROTEIN-RELATED"/>
    <property type="match status" value="1"/>
</dbReference>
<keyword evidence="3" id="KW-1185">Reference proteome</keyword>